<dbReference type="GeneID" id="19332908"/>
<evidence type="ECO:0000313" key="2">
    <source>
        <dbReference type="Proteomes" id="UP000016932"/>
    </source>
</evidence>
<evidence type="ECO:0000313" key="1">
    <source>
        <dbReference type="EMBL" id="EME83995.1"/>
    </source>
</evidence>
<dbReference type="Proteomes" id="UP000016932">
    <property type="component" value="Unassembled WGS sequence"/>
</dbReference>
<keyword evidence="2" id="KW-1185">Reference proteome</keyword>
<organism evidence="1 2">
    <name type="scientific">Pseudocercospora fijiensis (strain CIRAD86)</name>
    <name type="common">Black leaf streak disease fungus</name>
    <name type="synonym">Mycosphaerella fijiensis</name>
    <dbReference type="NCBI Taxonomy" id="383855"/>
    <lineage>
        <taxon>Eukaryota</taxon>
        <taxon>Fungi</taxon>
        <taxon>Dikarya</taxon>
        <taxon>Ascomycota</taxon>
        <taxon>Pezizomycotina</taxon>
        <taxon>Dothideomycetes</taxon>
        <taxon>Dothideomycetidae</taxon>
        <taxon>Mycosphaerellales</taxon>
        <taxon>Mycosphaerellaceae</taxon>
        <taxon>Pseudocercospora</taxon>
    </lineage>
</organism>
<dbReference type="EMBL" id="KB446557">
    <property type="protein sequence ID" value="EME83995.1"/>
    <property type="molecule type" value="Genomic_DNA"/>
</dbReference>
<dbReference type="VEuPathDB" id="FungiDB:MYCFIDRAFT_173056"/>
<name>M2Z2D2_PSEFD</name>
<dbReference type="AlphaFoldDB" id="M2Z2D2"/>
<sequence length="128" mass="14613">MKLGTAYYPEARAAARTPRLASDCQHNLKTFQLLRPTSVVDIGYADAGLQDRPSPREDTTHVHNKPHSAVFAICERERETRTMYLYITISEEQHNTCIYDNNPRPLLLRVATRENDPFYFTDALCIAG</sequence>
<dbReference type="HOGENOM" id="CLU_1960527_0_0_1"/>
<gene>
    <name evidence="1" type="ORF">MYCFIDRAFT_173056</name>
</gene>
<proteinExistence type="predicted"/>
<dbReference type="KEGG" id="pfj:MYCFIDRAFT_173056"/>
<reference evidence="1 2" key="1">
    <citation type="journal article" date="2012" name="PLoS Pathog.">
        <title>Diverse lifestyles and strategies of plant pathogenesis encoded in the genomes of eighteen Dothideomycetes fungi.</title>
        <authorList>
            <person name="Ohm R.A."/>
            <person name="Feau N."/>
            <person name="Henrissat B."/>
            <person name="Schoch C.L."/>
            <person name="Horwitz B.A."/>
            <person name="Barry K.W."/>
            <person name="Condon B.J."/>
            <person name="Copeland A.C."/>
            <person name="Dhillon B."/>
            <person name="Glaser F."/>
            <person name="Hesse C.N."/>
            <person name="Kosti I."/>
            <person name="LaButti K."/>
            <person name="Lindquist E.A."/>
            <person name="Lucas S."/>
            <person name="Salamov A.A."/>
            <person name="Bradshaw R.E."/>
            <person name="Ciuffetti L."/>
            <person name="Hamelin R.C."/>
            <person name="Kema G.H.J."/>
            <person name="Lawrence C."/>
            <person name="Scott J.A."/>
            <person name="Spatafora J.W."/>
            <person name="Turgeon B.G."/>
            <person name="de Wit P.J.G.M."/>
            <person name="Zhong S."/>
            <person name="Goodwin S.B."/>
            <person name="Grigoriev I.V."/>
        </authorList>
    </citation>
    <scope>NUCLEOTIDE SEQUENCE [LARGE SCALE GENOMIC DNA]</scope>
    <source>
        <strain evidence="1 2">CIRAD86</strain>
    </source>
</reference>
<dbReference type="RefSeq" id="XP_007924619.1">
    <property type="nucleotide sequence ID" value="XM_007926428.1"/>
</dbReference>
<protein>
    <submittedName>
        <fullName evidence="1">Uncharacterized protein</fullName>
    </submittedName>
</protein>
<accession>M2Z2D2</accession>